<dbReference type="InterPro" id="IPR045865">
    <property type="entry name" value="ACT-like_dom_sf"/>
</dbReference>
<evidence type="ECO:0000313" key="3">
    <source>
        <dbReference type="EMBL" id="KAF2673908.1"/>
    </source>
</evidence>
<dbReference type="GO" id="GO:0046394">
    <property type="term" value="P:carboxylic acid biosynthetic process"/>
    <property type="evidence" value="ECO:0007669"/>
    <property type="project" value="UniProtKB-ARBA"/>
</dbReference>
<proteinExistence type="predicted"/>
<dbReference type="GO" id="GO:0006520">
    <property type="term" value="P:amino acid metabolic process"/>
    <property type="evidence" value="ECO:0007669"/>
    <property type="project" value="UniProtKB-ARBA"/>
</dbReference>
<dbReference type="OrthoDB" id="58529at2759"/>
<feature type="domain" description="CASTOR ACT" evidence="2">
    <location>
        <begin position="95"/>
        <end position="154"/>
    </location>
</feature>
<name>A0A6A6US59_9PEZI</name>
<dbReference type="AlphaFoldDB" id="A0A6A6US59"/>
<dbReference type="EMBL" id="MU004231">
    <property type="protein sequence ID" value="KAF2673908.1"/>
    <property type="molecule type" value="Genomic_DNA"/>
</dbReference>
<dbReference type="InterPro" id="IPR027795">
    <property type="entry name" value="CASTOR_ACT_dom"/>
</dbReference>
<dbReference type="PANTHER" id="PTHR31131">
    <property type="entry name" value="CHROMOSOME 1, WHOLE GENOME SHOTGUN SEQUENCE"/>
    <property type="match status" value="1"/>
</dbReference>
<dbReference type="InterPro" id="IPR051719">
    <property type="entry name" value="CASTOR_mTORC1"/>
</dbReference>
<reference evidence="3" key="1">
    <citation type="journal article" date="2020" name="Stud. Mycol.">
        <title>101 Dothideomycetes genomes: a test case for predicting lifestyles and emergence of pathogens.</title>
        <authorList>
            <person name="Haridas S."/>
            <person name="Albert R."/>
            <person name="Binder M."/>
            <person name="Bloem J."/>
            <person name="Labutti K."/>
            <person name="Salamov A."/>
            <person name="Andreopoulos B."/>
            <person name="Baker S."/>
            <person name="Barry K."/>
            <person name="Bills G."/>
            <person name="Bluhm B."/>
            <person name="Cannon C."/>
            <person name="Castanera R."/>
            <person name="Culley D."/>
            <person name="Daum C."/>
            <person name="Ezra D."/>
            <person name="Gonzalez J."/>
            <person name="Henrissat B."/>
            <person name="Kuo A."/>
            <person name="Liang C."/>
            <person name="Lipzen A."/>
            <person name="Lutzoni F."/>
            <person name="Magnuson J."/>
            <person name="Mondo S."/>
            <person name="Nolan M."/>
            <person name="Ohm R."/>
            <person name="Pangilinan J."/>
            <person name="Park H.-J."/>
            <person name="Ramirez L."/>
            <person name="Alfaro M."/>
            <person name="Sun H."/>
            <person name="Tritt A."/>
            <person name="Yoshinaga Y."/>
            <person name="Zwiers L.-H."/>
            <person name="Turgeon B."/>
            <person name="Goodwin S."/>
            <person name="Spatafora J."/>
            <person name="Crous P."/>
            <person name="Grigoriev I."/>
        </authorList>
    </citation>
    <scope>NUCLEOTIDE SEQUENCE</scope>
    <source>
        <strain evidence="3">CBS 115976</strain>
    </source>
</reference>
<sequence length="384" mass="41566">MEDSTSILNAQIQFIDVQLSLVHIPIELYSQCIHPILRLLLPESGNAQDLPFLNISINPVEASVVLPKELANSLFRPLLSSLNTEGKDASVTIAPDDYILMFVSGSGSSPSQRVIDLTTPLALAGISIFFITTYFSDYIICPRRSQAAVIAALKSQGFELSEHDWGRINQHSSQAYVNRPNTASSDSSGSQFLAPGTPPPSTLSELQVRTFNTLHKRNVVPSVNKETRLVQCAGKDDKRQEHALLLAIIKTLLCTPNFFSLTLSEGESPSLLLETRSLPLFELPSSANTNGRTSPGRAQYDQSLLMGTTSDTLIPIILDLRTLPLESTGIVCGIAGRLVDATKTDITGPVEMAYLSTTKAGAVMVMEDDLERAVQVLEMGAGPQ</sequence>
<organism evidence="3 4">
    <name type="scientific">Microthyrium microscopicum</name>
    <dbReference type="NCBI Taxonomy" id="703497"/>
    <lineage>
        <taxon>Eukaryota</taxon>
        <taxon>Fungi</taxon>
        <taxon>Dikarya</taxon>
        <taxon>Ascomycota</taxon>
        <taxon>Pezizomycotina</taxon>
        <taxon>Dothideomycetes</taxon>
        <taxon>Dothideomycetes incertae sedis</taxon>
        <taxon>Microthyriales</taxon>
        <taxon>Microthyriaceae</taxon>
        <taxon>Microthyrium</taxon>
    </lineage>
</organism>
<gene>
    <name evidence="3" type="ORF">BT63DRAFT_170068</name>
</gene>
<dbReference type="SUPFAM" id="SSF55021">
    <property type="entry name" value="ACT-like"/>
    <property type="match status" value="1"/>
</dbReference>
<accession>A0A6A6US59</accession>
<dbReference type="Gene3D" id="3.30.2130.10">
    <property type="entry name" value="VC0802-like"/>
    <property type="match status" value="2"/>
</dbReference>
<feature type="compositionally biased region" description="Polar residues" evidence="1">
    <location>
        <begin position="178"/>
        <end position="191"/>
    </location>
</feature>
<evidence type="ECO:0000256" key="1">
    <source>
        <dbReference type="SAM" id="MobiDB-lite"/>
    </source>
</evidence>
<dbReference type="Proteomes" id="UP000799302">
    <property type="component" value="Unassembled WGS sequence"/>
</dbReference>
<dbReference type="Pfam" id="PF13840">
    <property type="entry name" value="ACT_7"/>
    <property type="match status" value="1"/>
</dbReference>
<keyword evidence="4" id="KW-1185">Reference proteome</keyword>
<feature type="region of interest" description="Disordered" evidence="1">
    <location>
        <begin position="178"/>
        <end position="199"/>
    </location>
</feature>
<protein>
    <recommendedName>
        <fullName evidence="2">CASTOR ACT domain-containing protein</fullName>
    </recommendedName>
</protein>
<dbReference type="PANTHER" id="PTHR31131:SF6">
    <property type="entry name" value="CASTOR ACT DOMAIN-CONTAINING PROTEIN"/>
    <property type="match status" value="1"/>
</dbReference>
<evidence type="ECO:0000313" key="4">
    <source>
        <dbReference type="Proteomes" id="UP000799302"/>
    </source>
</evidence>
<evidence type="ECO:0000259" key="2">
    <source>
        <dbReference type="Pfam" id="PF13840"/>
    </source>
</evidence>